<gene>
    <name evidence="7" type="ORF">SOJ16_001117</name>
</gene>
<sequence length="287" mass="32028">MIIKKILPIKKRILITLLIFGFLMTSLIGYGAKQVNTSNKQIQSNMKKKITIRIGATPVPHAEILNVVKPILEKKGIILNIIEFTDYVQPNLKLAEKELDANFFQHIPYLEDFSKEHRLNLTYIAKVHIEPMGIYSRQVKKLNQLKQGATIAIPNDATNGGRVLLLLQSAGLIKLKPNVGIKAKVSDIIKNPKKIKIIELEAATLPRVLPDVDAAVINTNYALEAKLIPTKDALFIETANSPYVNVLTVRKGDESRPELKELAKALNSPEVKKFINKKYQGAVVPAF</sequence>
<proteinExistence type="inferred from homology"/>
<organism evidence="7 8">
    <name type="scientific">Anaerocellum danielii</name>
    <dbReference type="NCBI Taxonomy" id="1387557"/>
    <lineage>
        <taxon>Bacteria</taxon>
        <taxon>Bacillati</taxon>
        <taxon>Bacillota</taxon>
        <taxon>Bacillota incertae sedis</taxon>
        <taxon>Caldicellulosiruptorales</taxon>
        <taxon>Caldicellulosiruptoraceae</taxon>
        <taxon>Anaerocellum</taxon>
    </lineage>
</organism>
<evidence type="ECO:0000256" key="3">
    <source>
        <dbReference type="ARBA" id="ARBA00023136"/>
    </source>
</evidence>
<dbReference type="Gene3D" id="3.40.190.10">
    <property type="entry name" value="Periplasmic binding protein-like II"/>
    <property type="match status" value="2"/>
</dbReference>
<keyword evidence="4" id="KW-0564">Palmitate</keyword>
<dbReference type="SUPFAM" id="SSF53850">
    <property type="entry name" value="Periplasmic binding protein-like II"/>
    <property type="match status" value="1"/>
</dbReference>
<comment type="similarity">
    <text evidence="6">Belongs to the nlpA lipoprotein family.</text>
</comment>
<dbReference type="InterPro" id="IPR004872">
    <property type="entry name" value="Lipoprotein_NlpA"/>
</dbReference>
<evidence type="ECO:0000313" key="7">
    <source>
        <dbReference type="EMBL" id="WPX09865.1"/>
    </source>
</evidence>
<dbReference type="PIRSF" id="PIRSF002854">
    <property type="entry name" value="MetQ"/>
    <property type="match status" value="1"/>
</dbReference>
<evidence type="ECO:0000256" key="5">
    <source>
        <dbReference type="ARBA" id="ARBA00023288"/>
    </source>
</evidence>
<dbReference type="Pfam" id="PF03180">
    <property type="entry name" value="Lipoprotein_9"/>
    <property type="match status" value="1"/>
</dbReference>
<evidence type="ECO:0000256" key="6">
    <source>
        <dbReference type="PIRNR" id="PIRNR002854"/>
    </source>
</evidence>
<keyword evidence="8" id="KW-1185">Reference proteome</keyword>
<comment type="subcellular location">
    <subcellularLocation>
        <location evidence="1">Membrane</location>
        <topology evidence="1">Lipid-anchor</topology>
    </subcellularLocation>
</comment>
<evidence type="ECO:0000256" key="2">
    <source>
        <dbReference type="ARBA" id="ARBA00022729"/>
    </source>
</evidence>
<dbReference type="PANTHER" id="PTHR30429:SF0">
    <property type="entry name" value="METHIONINE-BINDING LIPOPROTEIN METQ"/>
    <property type="match status" value="1"/>
</dbReference>
<dbReference type="PANTHER" id="PTHR30429">
    <property type="entry name" value="D-METHIONINE-BINDING LIPOPROTEIN METQ"/>
    <property type="match status" value="1"/>
</dbReference>
<keyword evidence="5 6" id="KW-0449">Lipoprotein</keyword>
<accession>A0ABZ0U2E2</accession>
<evidence type="ECO:0000256" key="4">
    <source>
        <dbReference type="ARBA" id="ARBA00023139"/>
    </source>
</evidence>
<keyword evidence="3" id="KW-0472">Membrane</keyword>
<dbReference type="RefSeq" id="WP_045174635.1">
    <property type="nucleotide sequence ID" value="NZ_CP139957.1"/>
</dbReference>
<protein>
    <recommendedName>
        <fullName evidence="6">Lipoprotein</fullName>
    </recommendedName>
</protein>
<name>A0ABZ0U2E2_9FIRM</name>
<evidence type="ECO:0000256" key="1">
    <source>
        <dbReference type="ARBA" id="ARBA00004635"/>
    </source>
</evidence>
<keyword evidence="2" id="KW-0732">Signal</keyword>
<dbReference type="EMBL" id="CP139957">
    <property type="protein sequence ID" value="WPX09865.1"/>
    <property type="molecule type" value="Genomic_DNA"/>
</dbReference>
<reference evidence="7 8" key="1">
    <citation type="submission" date="2023-12" db="EMBL/GenBank/DDBJ databases">
        <authorList>
            <person name="Manesh M.J.H."/>
            <person name="Bing R.G."/>
            <person name="Willard D.J."/>
            <person name="Kelly R.M."/>
        </authorList>
    </citation>
    <scope>NUCLEOTIDE SEQUENCE [LARGE SCALE GENOMIC DNA]</scope>
    <source>
        <strain evidence="7 8">DSM 8977</strain>
    </source>
</reference>
<evidence type="ECO:0000313" key="8">
    <source>
        <dbReference type="Proteomes" id="UP001322744"/>
    </source>
</evidence>
<dbReference type="Proteomes" id="UP001322744">
    <property type="component" value="Chromosome"/>
</dbReference>
<dbReference type="CDD" id="cd13597">
    <property type="entry name" value="PBP2_lipoprotein_Tp32"/>
    <property type="match status" value="1"/>
</dbReference>